<dbReference type="Gene3D" id="2.60.40.10">
    <property type="entry name" value="Immunoglobulins"/>
    <property type="match status" value="1"/>
</dbReference>
<dbReference type="CDD" id="cd00082">
    <property type="entry name" value="HisKA"/>
    <property type="match status" value="1"/>
</dbReference>
<evidence type="ECO:0000313" key="9">
    <source>
        <dbReference type="Proteomes" id="UP001224418"/>
    </source>
</evidence>
<dbReference type="InterPro" id="IPR015943">
    <property type="entry name" value="WD40/YVTN_repeat-like_dom_sf"/>
</dbReference>
<dbReference type="Pfam" id="PF07495">
    <property type="entry name" value="Y_Y_Y"/>
    <property type="match status" value="1"/>
</dbReference>
<keyword evidence="5" id="KW-0902">Two-component regulatory system</keyword>
<dbReference type="Pfam" id="PF02518">
    <property type="entry name" value="HATPase_c"/>
    <property type="match status" value="1"/>
</dbReference>
<comment type="catalytic activity">
    <reaction evidence="1">
        <text>ATP + protein L-histidine = ADP + protein N-phospho-L-histidine.</text>
        <dbReference type="EC" id="2.7.13.3"/>
    </reaction>
</comment>
<feature type="domain" description="Histidine kinase" evidence="7">
    <location>
        <begin position="854"/>
        <end position="1077"/>
    </location>
</feature>
<dbReference type="Gene3D" id="1.10.287.130">
    <property type="match status" value="1"/>
</dbReference>
<dbReference type="SUPFAM" id="SSF55874">
    <property type="entry name" value="ATPase domain of HSP90 chaperone/DNA topoisomerase II/histidine kinase"/>
    <property type="match status" value="1"/>
</dbReference>
<dbReference type="PRINTS" id="PR00344">
    <property type="entry name" value="BCTRLSENSOR"/>
</dbReference>
<dbReference type="InterPro" id="IPR003661">
    <property type="entry name" value="HisK_dim/P_dom"/>
</dbReference>
<dbReference type="PANTHER" id="PTHR43547:SF2">
    <property type="entry name" value="HYBRID SIGNAL TRANSDUCTION HISTIDINE KINASE C"/>
    <property type="match status" value="1"/>
</dbReference>
<dbReference type="PROSITE" id="PS50109">
    <property type="entry name" value="HIS_KIN"/>
    <property type="match status" value="1"/>
</dbReference>
<reference evidence="8 9" key="1">
    <citation type="submission" date="2023-07" db="EMBL/GenBank/DDBJ databases">
        <title>Genomic Encyclopedia of Type Strains, Phase IV (KMG-IV): sequencing the most valuable type-strain genomes for metagenomic binning, comparative biology and taxonomic classification.</title>
        <authorList>
            <person name="Goeker M."/>
        </authorList>
    </citation>
    <scope>NUCLEOTIDE SEQUENCE [LARGE SCALE GENOMIC DNA]</scope>
    <source>
        <strain evidence="8 9">DSM 1400</strain>
    </source>
</reference>
<dbReference type="GO" id="GO:0016301">
    <property type="term" value="F:kinase activity"/>
    <property type="evidence" value="ECO:0007669"/>
    <property type="project" value="UniProtKB-KW"/>
</dbReference>
<comment type="caution">
    <text evidence="8">The sequence shown here is derived from an EMBL/GenBank/DDBJ whole genome shotgun (WGS) entry which is preliminary data.</text>
</comment>
<sequence>MIMRLKKFHFLYMTTILLFLFLAFSQIVYAKNYKELTCKNLTIENGLKESTVESIIQDHNGYIWIATGAGLQRYDGENFKIYKSNSEVESAKSLSSNYITIILEDRDNELWIGTSNGLNKLDNKRQNLTKYFPNHKNSISNYNVWDIIQDRNNNIWIATENGLNYYNKKNKTFKHFFHNENDKNSISDNFISTLFEDKEGIIWIGTRNGLNSFNPHTQEFTRYSNKLSDEYITKIHGDSYNNIWIGTRLGGINKYNKKENKFKVYKISKDKKALPSNYITTMYEDIQKNFWIGTENGLCKYNKKDDNFIVYKKKYGDMHSLVNNHILSIGEDRSGMIWVGTNGGISFFNPNLEFNHYKKESNKINTLSDDMISGIYLDKNNLLWIGTNNGGLNCINRNTGKIECFTNNPSNEHSISSDSVTSVIGDKDDNIWVGTNYGLNKYDKKAKKFIRYLHNESVNSLINNEVRCLLEDDTGEIWIGTKRGVDSFNKKTNKFTHYNFLLDKHKINDYYIFTIHQDKQDKDILWLGCSINGGIIKFNKKTKGLEQYKEYSKNDKIFSLKNIKCISEDENNNLWICTSNGLNKFNKNNQKFTTYKERNGICNNYVYGVLFDKENNPWISTNGGIAKLDIKSDTFINFDISDGLQSNEFNDGSYFKSSSGEMFFGGINGITSFYPENISKDNFRTKVVIENLNVQNKYIIPNNNIKLKYNENNISMEFFYPDYKNISKIQYEYMLEGIDKEWIFGSHRGYCNYLNLPSGKYVFKVRARNGNGIWSEEEKINIVVATPPWETLTAYSIYIVMFITVLYIIWRYIDILERKVQQRTTELNNKLIENDILYEKNLEIEKFKNTYFVNLSHELRTPLNVILSAVQFLNKCAEENIIIDKEKFQDYMSIIRKNSKNLLGIINDLIDSSKMESGTYVINFMETDIIYLVEETALSMKSYVESKNIELIIDPEVEEKIIKCDPVEIERCIINLINNAIKFTPSGGSIWVSIYDKHDKVEISVKDTGIGISKEDQKVIFERFFQINNNIKDKKVGSGIGLALVKYVVELHNGTIRVKSEELNKGSEFIITLPTNQHDEF</sequence>
<proteinExistence type="predicted"/>
<keyword evidence="9" id="KW-1185">Reference proteome</keyword>
<evidence type="ECO:0000256" key="4">
    <source>
        <dbReference type="ARBA" id="ARBA00022777"/>
    </source>
</evidence>
<feature type="transmembrane region" description="Helical" evidence="6">
    <location>
        <begin position="795"/>
        <end position="813"/>
    </location>
</feature>
<dbReference type="SUPFAM" id="SSF63829">
    <property type="entry name" value="Calcium-dependent phosphotriesterase"/>
    <property type="match status" value="2"/>
</dbReference>
<dbReference type="Pfam" id="PF07494">
    <property type="entry name" value="Reg_prop"/>
    <property type="match status" value="10"/>
</dbReference>
<gene>
    <name evidence="8" type="ORF">QOZ93_002162</name>
</gene>
<dbReference type="InterPro" id="IPR036890">
    <property type="entry name" value="HATPase_C_sf"/>
</dbReference>
<dbReference type="InterPro" id="IPR005467">
    <property type="entry name" value="His_kinase_dom"/>
</dbReference>
<evidence type="ECO:0000256" key="5">
    <source>
        <dbReference type="ARBA" id="ARBA00023012"/>
    </source>
</evidence>
<evidence type="ECO:0000313" key="8">
    <source>
        <dbReference type="EMBL" id="MDQ0480414.1"/>
    </source>
</evidence>
<accession>A0ABU0JWD3</accession>
<dbReference type="SMART" id="SM00388">
    <property type="entry name" value="HisKA"/>
    <property type="match status" value="1"/>
</dbReference>
<dbReference type="Pfam" id="PF00512">
    <property type="entry name" value="HisKA"/>
    <property type="match status" value="1"/>
</dbReference>
<dbReference type="InterPro" id="IPR011123">
    <property type="entry name" value="Y_Y_Y"/>
</dbReference>
<keyword evidence="6" id="KW-0812">Transmembrane</keyword>
<dbReference type="SUPFAM" id="SSF47384">
    <property type="entry name" value="Homodimeric domain of signal transducing histidine kinase"/>
    <property type="match status" value="1"/>
</dbReference>
<dbReference type="Gene3D" id="3.30.565.10">
    <property type="entry name" value="Histidine kinase-like ATPase, C-terminal domain"/>
    <property type="match status" value="1"/>
</dbReference>
<dbReference type="PANTHER" id="PTHR43547">
    <property type="entry name" value="TWO-COMPONENT HISTIDINE KINASE"/>
    <property type="match status" value="1"/>
</dbReference>
<dbReference type="Gene3D" id="2.130.10.10">
    <property type="entry name" value="YVTN repeat-like/Quinoprotein amine dehydrogenase"/>
    <property type="match status" value="4"/>
</dbReference>
<dbReference type="SMART" id="SM00387">
    <property type="entry name" value="HATPase_c"/>
    <property type="match status" value="1"/>
</dbReference>
<name>A0ABU0JWD3_HATLI</name>
<keyword evidence="3" id="KW-0597">Phosphoprotein</keyword>
<evidence type="ECO:0000256" key="2">
    <source>
        <dbReference type="ARBA" id="ARBA00012438"/>
    </source>
</evidence>
<evidence type="ECO:0000256" key="6">
    <source>
        <dbReference type="SAM" id="Phobius"/>
    </source>
</evidence>
<dbReference type="CDD" id="cd00075">
    <property type="entry name" value="HATPase"/>
    <property type="match status" value="1"/>
</dbReference>
<dbReference type="InterPro" id="IPR003594">
    <property type="entry name" value="HATPase_dom"/>
</dbReference>
<evidence type="ECO:0000256" key="3">
    <source>
        <dbReference type="ARBA" id="ARBA00022553"/>
    </source>
</evidence>
<dbReference type="InterPro" id="IPR011110">
    <property type="entry name" value="Reg_prop"/>
</dbReference>
<dbReference type="EMBL" id="JAUSWN010000019">
    <property type="protein sequence ID" value="MDQ0480414.1"/>
    <property type="molecule type" value="Genomic_DNA"/>
</dbReference>
<keyword evidence="4 8" id="KW-0418">Kinase</keyword>
<organism evidence="8 9">
    <name type="scientific">Hathewaya limosa</name>
    <name type="common">Clostridium limosum</name>
    <dbReference type="NCBI Taxonomy" id="1536"/>
    <lineage>
        <taxon>Bacteria</taxon>
        <taxon>Bacillati</taxon>
        <taxon>Bacillota</taxon>
        <taxon>Clostridia</taxon>
        <taxon>Eubacteriales</taxon>
        <taxon>Clostridiaceae</taxon>
        <taxon>Hathewaya</taxon>
    </lineage>
</organism>
<protein>
    <recommendedName>
        <fullName evidence="2">histidine kinase</fullName>
        <ecNumber evidence="2">2.7.13.3</ecNumber>
    </recommendedName>
</protein>
<evidence type="ECO:0000259" key="7">
    <source>
        <dbReference type="PROSITE" id="PS50109"/>
    </source>
</evidence>
<keyword evidence="4 8" id="KW-0808">Transferase</keyword>
<evidence type="ECO:0000256" key="1">
    <source>
        <dbReference type="ARBA" id="ARBA00000085"/>
    </source>
</evidence>
<dbReference type="InterPro" id="IPR013783">
    <property type="entry name" value="Ig-like_fold"/>
</dbReference>
<dbReference type="Proteomes" id="UP001224418">
    <property type="component" value="Unassembled WGS sequence"/>
</dbReference>
<dbReference type="RefSeq" id="WP_307356388.1">
    <property type="nucleotide sequence ID" value="NZ_BAAACJ010000007.1"/>
</dbReference>
<keyword evidence="6" id="KW-0472">Membrane</keyword>
<dbReference type="EC" id="2.7.13.3" evidence="2"/>
<keyword evidence="6" id="KW-1133">Transmembrane helix</keyword>
<dbReference type="InterPro" id="IPR036097">
    <property type="entry name" value="HisK_dim/P_sf"/>
</dbReference>
<dbReference type="InterPro" id="IPR004358">
    <property type="entry name" value="Sig_transdc_His_kin-like_C"/>
</dbReference>